<evidence type="ECO:0000313" key="2">
    <source>
        <dbReference type="Proteomes" id="UP000546126"/>
    </source>
</evidence>
<gene>
    <name evidence="1" type="ORF">HT134_27825</name>
</gene>
<comment type="caution">
    <text evidence="1">The sequence shown here is derived from an EMBL/GenBank/DDBJ whole genome shotgun (WGS) entry which is preliminary data.</text>
</comment>
<proteinExistence type="predicted"/>
<organism evidence="1 2">
    <name type="scientific">Nonomuraea rhodomycinica</name>
    <dbReference type="NCBI Taxonomy" id="1712872"/>
    <lineage>
        <taxon>Bacteria</taxon>
        <taxon>Bacillati</taxon>
        <taxon>Actinomycetota</taxon>
        <taxon>Actinomycetes</taxon>
        <taxon>Streptosporangiales</taxon>
        <taxon>Streptosporangiaceae</taxon>
        <taxon>Nonomuraea</taxon>
    </lineage>
</organism>
<accession>A0A7Y6MCZ2</accession>
<evidence type="ECO:0000313" key="1">
    <source>
        <dbReference type="EMBL" id="NUW43908.1"/>
    </source>
</evidence>
<protein>
    <recommendedName>
        <fullName evidence="3">Excreted virulence factor EspC, type VII ESX diderm</fullName>
    </recommendedName>
</protein>
<evidence type="ECO:0008006" key="3">
    <source>
        <dbReference type="Google" id="ProtNLM"/>
    </source>
</evidence>
<sequence length="128" mass="13925">MVDVKTEALKTAARDFVETLLPIAEDVKVLAEGTTLSPYQWGAIGALTVARDYGPAREYQVKQAGDFVDCLNGTFAGLLSVVVHYRKVDLDAAEAAGQIDKVTDLRSRLRQDDADLAEARKKNQGLTD</sequence>
<dbReference type="AlphaFoldDB" id="A0A7Y6MCZ2"/>
<dbReference type="Proteomes" id="UP000546126">
    <property type="component" value="Unassembled WGS sequence"/>
</dbReference>
<reference evidence="1 2" key="1">
    <citation type="submission" date="2020-06" db="EMBL/GenBank/DDBJ databases">
        <authorList>
            <person name="Chanama M."/>
        </authorList>
    </citation>
    <scope>NUCLEOTIDE SEQUENCE [LARGE SCALE GENOMIC DNA]</scope>
    <source>
        <strain evidence="1 2">TBRC6557</strain>
    </source>
</reference>
<dbReference type="RefSeq" id="WP_175603403.1">
    <property type="nucleotide sequence ID" value="NZ_JABWGO010000007.1"/>
</dbReference>
<name>A0A7Y6MCZ2_9ACTN</name>
<dbReference type="EMBL" id="JABWGO010000007">
    <property type="protein sequence ID" value="NUW43908.1"/>
    <property type="molecule type" value="Genomic_DNA"/>
</dbReference>
<keyword evidence="2" id="KW-1185">Reference proteome</keyword>